<evidence type="ECO:0000313" key="3">
    <source>
        <dbReference type="EMBL" id="CAL4064776.1"/>
    </source>
</evidence>
<feature type="transmembrane region" description="Helical" evidence="2">
    <location>
        <begin position="29"/>
        <end position="53"/>
    </location>
</feature>
<keyword evidence="2" id="KW-0812">Transmembrane</keyword>
<proteinExistence type="predicted"/>
<dbReference type="Proteomes" id="UP001497623">
    <property type="component" value="Unassembled WGS sequence"/>
</dbReference>
<accession>A0AAV2PWK0</accession>
<protein>
    <submittedName>
        <fullName evidence="3">Uncharacterized protein</fullName>
    </submittedName>
</protein>
<organism evidence="3 4">
    <name type="scientific">Meganyctiphanes norvegica</name>
    <name type="common">Northern krill</name>
    <name type="synonym">Thysanopoda norvegica</name>
    <dbReference type="NCBI Taxonomy" id="48144"/>
    <lineage>
        <taxon>Eukaryota</taxon>
        <taxon>Metazoa</taxon>
        <taxon>Ecdysozoa</taxon>
        <taxon>Arthropoda</taxon>
        <taxon>Crustacea</taxon>
        <taxon>Multicrustacea</taxon>
        <taxon>Malacostraca</taxon>
        <taxon>Eumalacostraca</taxon>
        <taxon>Eucarida</taxon>
        <taxon>Euphausiacea</taxon>
        <taxon>Euphausiidae</taxon>
        <taxon>Meganyctiphanes</taxon>
    </lineage>
</organism>
<sequence>MEFDNIKLINRHICQGDGERCVLKKNVDFLLLDISVLIGCLIALVGVLIVVFICTQVCYPSEIDSSKWTHDQQDLYKYKNALGDFKLIVESDNSITSSEKQSIGDSDNTCTSSVQGSC</sequence>
<keyword evidence="4" id="KW-1185">Reference proteome</keyword>
<feature type="region of interest" description="Disordered" evidence="1">
    <location>
        <begin position="96"/>
        <end position="118"/>
    </location>
</feature>
<keyword evidence="2" id="KW-1133">Transmembrane helix</keyword>
<dbReference type="EMBL" id="CAXKWB010001537">
    <property type="protein sequence ID" value="CAL4064776.1"/>
    <property type="molecule type" value="Genomic_DNA"/>
</dbReference>
<evidence type="ECO:0000313" key="4">
    <source>
        <dbReference type="Proteomes" id="UP001497623"/>
    </source>
</evidence>
<dbReference type="AlphaFoldDB" id="A0AAV2PWK0"/>
<keyword evidence="2" id="KW-0472">Membrane</keyword>
<name>A0AAV2PWK0_MEGNR</name>
<evidence type="ECO:0000256" key="2">
    <source>
        <dbReference type="SAM" id="Phobius"/>
    </source>
</evidence>
<evidence type="ECO:0000256" key="1">
    <source>
        <dbReference type="SAM" id="MobiDB-lite"/>
    </source>
</evidence>
<comment type="caution">
    <text evidence="3">The sequence shown here is derived from an EMBL/GenBank/DDBJ whole genome shotgun (WGS) entry which is preliminary data.</text>
</comment>
<gene>
    <name evidence="3" type="ORF">MNOR_LOCUS4234</name>
</gene>
<reference evidence="3 4" key="1">
    <citation type="submission" date="2024-05" db="EMBL/GenBank/DDBJ databases">
        <authorList>
            <person name="Wallberg A."/>
        </authorList>
    </citation>
    <scope>NUCLEOTIDE SEQUENCE [LARGE SCALE GENOMIC DNA]</scope>
</reference>